<reference evidence="1" key="2">
    <citation type="submission" date="2025-09" db="UniProtKB">
        <authorList>
            <consortium name="EnsemblPlants"/>
        </authorList>
    </citation>
    <scope>IDENTIFICATION</scope>
</reference>
<name>A0ACD5XV72_AVESA</name>
<organism evidence="1 2">
    <name type="scientific">Avena sativa</name>
    <name type="common">Oat</name>
    <dbReference type="NCBI Taxonomy" id="4498"/>
    <lineage>
        <taxon>Eukaryota</taxon>
        <taxon>Viridiplantae</taxon>
        <taxon>Streptophyta</taxon>
        <taxon>Embryophyta</taxon>
        <taxon>Tracheophyta</taxon>
        <taxon>Spermatophyta</taxon>
        <taxon>Magnoliopsida</taxon>
        <taxon>Liliopsida</taxon>
        <taxon>Poales</taxon>
        <taxon>Poaceae</taxon>
        <taxon>BOP clade</taxon>
        <taxon>Pooideae</taxon>
        <taxon>Poodae</taxon>
        <taxon>Poeae</taxon>
        <taxon>Poeae Chloroplast Group 1 (Aveneae type)</taxon>
        <taxon>Aveninae</taxon>
        <taxon>Avena</taxon>
    </lineage>
</organism>
<reference evidence="1" key="1">
    <citation type="submission" date="2021-05" db="EMBL/GenBank/DDBJ databases">
        <authorList>
            <person name="Scholz U."/>
            <person name="Mascher M."/>
            <person name="Fiebig A."/>
        </authorList>
    </citation>
    <scope>NUCLEOTIDE SEQUENCE [LARGE SCALE GENOMIC DNA]</scope>
</reference>
<protein>
    <submittedName>
        <fullName evidence="1">Uncharacterized protein</fullName>
    </submittedName>
</protein>
<dbReference type="Proteomes" id="UP001732700">
    <property type="component" value="Chromosome 5A"/>
</dbReference>
<proteinExistence type="predicted"/>
<evidence type="ECO:0000313" key="1">
    <source>
        <dbReference type="EnsemblPlants" id="AVESA.00010b.r2.5AG0841490.1.CDS.1"/>
    </source>
</evidence>
<evidence type="ECO:0000313" key="2">
    <source>
        <dbReference type="Proteomes" id="UP001732700"/>
    </source>
</evidence>
<keyword evidence="2" id="KW-1185">Reference proteome</keyword>
<dbReference type="EnsemblPlants" id="AVESA.00010b.r2.5AG0841490.1">
    <property type="protein sequence ID" value="AVESA.00010b.r2.5AG0841490.1.CDS.1"/>
    <property type="gene ID" value="AVESA.00010b.r2.5AG0841490"/>
</dbReference>
<sequence length="321" mass="35359">MPELVAARGLLEEALAALSSPSSPMSPPRVVRSEEPPAKKIKASPSPPVIKPKRKKMTRGERDLLAAGLAKLASELPDHIIDLLKKHSRGISDGEIEIDIDSVQDEALLEIQQQLDEFVRERPDPSRREHQVGSMMAEEEEEDVDIVGGVSPLPIAPAPLQLAEEEDECVDVCGDASPAVNPKNLGDDATISVSGSPSSSTSSDLGSDTGNSSASESRAERDATLLMNHAKDYLERCRAREKARQEVLETERAAMPSETIHPTVFKSLRIVEYNMARPDNMLRQLGLFLKVDDYDIGIEEQQQHHHCQSFQEDLEEGEIRF</sequence>
<accession>A0ACD5XV72</accession>